<dbReference type="InterPro" id="IPR029058">
    <property type="entry name" value="AB_hydrolase_fold"/>
</dbReference>
<dbReference type="EMBL" id="KI913153">
    <property type="protein sequence ID" value="ETV72640.1"/>
    <property type="molecule type" value="Genomic_DNA"/>
</dbReference>
<gene>
    <name evidence="3" type="ORF">H257_12389</name>
</gene>
<dbReference type="GeneID" id="20814385"/>
<protein>
    <recommendedName>
        <fullName evidence="2">DUF676 domain-containing protein</fullName>
    </recommendedName>
</protein>
<feature type="compositionally biased region" description="Low complexity" evidence="1">
    <location>
        <begin position="307"/>
        <end position="319"/>
    </location>
</feature>
<accession>W4FYU1</accession>
<dbReference type="PANTHER" id="PTHR12482:SF62">
    <property type="entry name" value="LIPASE ROG1-RELATED"/>
    <property type="match status" value="1"/>
</dbReference>
<evidence type="ECO:0000313" key="3">
    <source>
        <dbReference type="EMBL" id="ETV72640.1"/>
    </source>
</evidence>
<dbReference type="SUPFAM" id="SSF53474">
    <property type="entry name" value="alpha/beta-Hydrolases"/>
    <property type="match status" value="1"/>
</dbReference>
<evidence type="ECO:0000259" key="2">
    <source>
        <dbReference type="Pfam" id="PF05057"/>
    </source>
</evidence>
<dbReference type="InterPro" id="IPR044294">
    <property type="entry name" value="Lipase-like"/>
</dbReference>
<evidence type="ECO:0000256" key="1">
    <source>
        <dbReference type="SAM" id="MobiDB-lite"/>
    </source>
</evidence>
<feature type="domain" description="DUF676" evidence="2">
    <location>
        <begin position="65"/>
        <end position="273"/>
    </location>
</feature>
<reference evidence="3" key="1">
    <citation type="submission" date="2013-12" db="EMBL/GenBank/DDBJ databases">
        <title>The Genome Sequence of Aphanomyces astaci APO3.</title>
        <authorList>
            <consortium name="The Broad Institute Genomics Platform"/>
            <person name="Russ C."/>
            <person name="Tyler B."/>
            <person name="van West P."/>
            <person name="Dieguez-Uribeondo J."/>
            <person name="Young S.K."/>
            <person name="Zeng Q."/>
            <person name="Gargeya S."/>
            <person name="Fitzgerald M."/>
            <person name="Abouelleil A."/>
            <person name="Alvarado L."/>
            <person name="Chapman S.B."/>
            <person name="Gainer-Dewar J."/>
            <person name="Goldberg J."/>
            <person name="Griggs A."/>
            <person name="Gujja S."/>
            <person name="Hansen M."/>
            <person name="Howarth C."/>
            <person name="Imamovic A."/>
            <person name="Ireland A."/>
            <person name="Larimer J."/>
            <person name="McCowan C."/>
            <person name="Murphy C."/>
            <person name="Pearson M."/>
            <person name="Poon T.W."/>
            <person name="Priest M."/>
            <person name="Roberts A."/>
            <person name="Saif S."/>
            <person name="Shea T."/>
            <person name="Sykes S."/>
            <person name="Wortman J."/>
            <person name="Nusbaum C."/>
            <person name="Birren B."/>
        </authorList>
    </citation>
    <scope>NUCLEOTIDE SEQUENCE [LARGE SCALE GENOMIC DNA]</scope>
    <source>
        <strain evidence="3">APO3</strain>
    </source>
</reference>
<dbReference type="PANTHER" id="PTHR12482">
    <property type="entry name" value="LIPASE ROG1-RELATED-RELATED"/>
    <property type="match status" value="1"/>
</dbReference>
<proteinExistence type="predicted"/>
<dbReference type="RefSeq" id="XP_009837868.1">
    <property type="nucleotide sequence ID" value="XM_009839566.1"/>
</dbReference>
<name>W4FYU1_APHAT</name>
<dbReference type="VEuPathDB" id="FungiDB:H257_12389"/>
<dbReference type="Gene3D" id="3.40.50.1820">
    <property type="entry name" value="alpha/beta hydrolase"/>
    <property type="match status" value="1"/>
</dbReference>
<dbReference type="InterPro" id="IPR007751">
    <property type="entry name" value="DUF676_lipase-like"/>
</dbReference>
<dbReference type="OrthoDB" id="273452at2759"/>
<sequence>MHQSHRIQEDQARANVAIASEIGDVAATSVWLARLEGLMAGSSSSLSEQGGDALGSLNTRPLLPRHIFVCVHGIYGKPSDSDHIAAALTRTFGESAKVLQSAANTHKTHLGVRLMGTNLAIEVLDMLHSHQTHPGKDVPTNERRGDGTRLSFIGHSLGGIVARYAIVYLQAALIAYGIQPTSFTTLCTPHLGSRRPGGSLGKELWKSAVHSLMSVSFIYGQTGMELLCQDHNDTPLLELMSKPDSVFMAALKAFDHRTAVAMLQGDYIVPRASAAIQPHMPTLPRPSNHPGWQWSVAYSGFADELDTTTGSTSPTSSSSFPPPLDASSRWMADDRDQVAISLDILTGLNTVMWRRVHVHVTYAGPCLWHWLSFHTWPLGIQVPTTSKSRQFIFHVLGRMLAQDHHHQHHTMMMMRTTL</sequence>
<dbReference type="AlphaFoldDB" id="W4FYU1"/>
<organism evidence="3">
    <name type="scientific">Aphanomyces astaci</name>
    <name type="common">Crayfish plague agent</name>
    <dbReference type="NCBI Taxonomy" id="112090"/>
    <lineage>
        <taxon>Eukaryota</taxon>
        <taxon>Sar</taxon>
        <taxon>Stramenopiles</taxon>
        <taxon>Oomycota</taxon>
        <taxon>Saprolegniomycetes</taxon>
        <taxon>Saprolegniales</taxon>
        <taxon>Verrucalvaceae</taxon>
        <taxon>Aphanomyces</taxon>
    </lineage>
</organism>
<dbReference type="Pfam" id="PF05057">
    <property type="entry name" value="DUF676"/>
    <property type="match status" value="1"/>
</dbReference>
<feature type="region of interest" description="Disordered" evidence="1">
    <location>
        <begin position="307"/>
        <end position="326"/>
    </location>
</feature>